<dbReference type="Pfam" id="PF24883">
    <property type="entry name" value="NPHP3_N"/>
    <property type="match status" value="1"/>
</dbReference>
<organism evidence="4 5">
    <name type="scientific">Friedmanniomyces endolithicus</name>
    <dbReference type="NCBI Taxonomy" id="329885"/>
    <lineage>
        <taxon>Eukaryota</taxon>
        <taxon>Fungi</taxon>
        <taxon>Dikarya</taxon>
        <taxon>Ascomycota</taxon>
        <taxon>Pezizomycotina</taxon>
        <taxon>Dothideomycetes</taxon>
        <taxon>Dothideomycetidae</taxon>
        <taxon>Mycosphaerellales</taxon>
        <taxon>Teratosphaeriaceae</taxon>
        <taxon>Friedmanniomyces</taxon>
    </lineage>
</organism>
<gene>
    <name evidence="4" type="ORF">B0A54_08916</name>
</gene>
<dbReference type="InterPro" id="IPR056884">
    <property type="entry name" value="NPHP3-like_N"/>
</dbReference>
<dbReference type="PANTHER" id="PTHR10039:SF5">
    <property type="entry name" value="NACHT DOMAIN-CONTAINING PROTEIN"/>
    <property type="match status" value="1"/>
</dbReference>
<dbReference type="Proteomes" id="UP000310066">
    <property type="component" value="Unassembled WGS sequence"/>
</dbReference>
<name>A0A4U0UVL5_9PEZI</name>
<dbReference type="Pfam" id="PF25053">
    <property type="entry name" value="DUF7791"/>
    <property type="match status" value="1"/>
</dbReference>
<dbReference type="STRING" id="329885.A0A4U0UVL5"/>
<dbReference type="PANTHER" id="PTHR10039">
    <property type="entry name" value="AMELOGENIN"/>
    <property type="match status" value="1"/>
</dbReference>
<evidence type="ECO:0000259" key="3">
    <source>
        <dbReference type="PROSITE" id="PS50837"/>
    </source>
</evidence>
<dbReference type="EMBL" id="NAJP01000035">
    <property type="protein sequence ID" value="TKA40128.1"/>
    <property type="molecule type" value="Genomic_DNA"/>
</dbReference>
<dbReference type="AlphaFoldDB" id="A0A4U0UVL5"/>
<protein>
    <recommendedName>
        <fullName evidence="3">NACHT domain-containing protein</fullName>
    </recommendedName>
</protein>
<dbReference type="PROSITE" id="PS50837">
    <property type="entry name" value="NACHT"/>
    <property type="match status" value="1"/>
</dbReference>
<dbReference type="InterPro" id="IPR007111">
    <property type="entry name" value="NACHT_NTPase"/>
</dbReference>
<dbReference type="InterPro" id="IPR056693">
    <property type="entry name" value="DUF7791"/>
</dbReference>
<dbReference type="SUPFAM" id="SSF52540">
    <property type="entry name" value="P-loop containing nucleoside triphosphate hydrolases"/>
    <property type="match status" value="1"/>
</dbReference>
<dbReference type="InterPro" id="IPR027417">
    <property type="entry name" value="P-loop_NTPase"/>
</dbReference>
<accession>A0A4U0UVL5</accession>
<dbReference type="OrthoDB" id="443402at2759"/>
<evidence type="ECO:0000313" key="4">
    <source>
        <dbReference type="EMBL" id="TKA40128.1"/>
    </source>
</evidence>
<proteinExistence type="predicted"/>
<feature type="region of interest" description="Disordered" evidence="2">
    <location>
        <begin position="865"/>
        <end position="901"/>
    </location>
</feature>
<comment type="caution">
    <text evidence="4">The sequence shown here is derived from an EMBL/GenBank/DDBJ whole genome shotgun (WGS) entry which is preliminary data.</text>
</comment>
<evidence type="ECO:0000256" key="2">
    <source>
        <dbReference type="SAM" id="MobiDB-lite"/>
    </source>
</evidence>
<evidence type="ECO:0000256" key="1">
    <source>
        <dbReference type="ARBA" id="ARBA00022737"/>
    </source>
</evidence>
<evidence type="ECO:0000313" key="5">
    <source>
        <dbReference type="Proteomes" id="UP000310066"/>
    </source>
</evidence>
<keyword evidence="1" id="KW-0677">Repeat</keyword>
<feature type="domain" description="NACHT" evidence="3">
    <location>
        <begin position="283"/>
        <end position="444"/>
    </location>
</feature>
<feature type="compositionally biased region" description="Basic and acidic residues" evidence="2">
    <location>
        <begin position="865"/>
        <end position="891"/>
    </location>
</feature>
<dbReference type="Gene3D" id="3.40.50.300">
    <property type="entry name" value="P-loop containing nucleotide triphosphate hydrolases"/>
    <property type="match status" value="1"/>
</dbReference>
<sequence length="996" mass="114299">MLDPLTAFSLAASIAAFVDFAKELCSDGYAIYKSGKDLSASNADTEERLLHVQDLEASVRARAANTYPVLSKNELKLQTLAKECQELSEKMLAVFDDLKVTSQGFRRVVAAARQSIRSRRKAKEVQTMMDKLDRLRGDVNTCLLLIIRDDQSTAMRHLSAIFQEAKDLKISTAQQFAQVKSELTDAVESLGNDMAARVERIQPAVALASGEAKADFRLLSARLDAMLEGNRMMTRYTHILQTLHYYGMFDRQTSISSTYGKTGHWIFDPQRTSFERWLQHGHGIYWICGKPGSGKSTLMSFLSEKLRTDQRVRLETSGMPTTVVGFFFWNAGTELQRSQEGLLRSLLFQILRECPDLIPIACSERWAQVDGLRLYEEPWSRKEVRQAFDRVVHQKDLQRNFFILIDGLDEFSKDEFSVDHYDLIQDLKALSCSPYVKLCVSSRPWNSFLEAFGNDSARCTVVESNTQQDMAEYVDGILLADPRFQTLSDRDSRAQRLVEEIREKAQGVFLWVFLAVRSLLRGLGEHDDVDTLLDRLRELPPELERLFEMILSSVEPVYRQHQAQLLLLVANASEPPSTLAVWHLRREARDRGFALRCQNRFMDFEELKRVQAEACLLVNSWCRDLLEVFHIPKNERQNEDASTRTRILDSIVVTQHRTVSDYLNTTDVQQTLSAQASPGFDPLAKLCYLYLAQITVFHADLSRHANVQDFLGTYYSLMIQARNSEEQGQRPPMEVLARVDELGEEMKRLSGYRCCHWSKIECTIKQQKALPEVDFAAYTLSFGLRACIEAALIRDPEFLRKSHIPYLYFALRQSTWVEGRFVVFAEPEIFALRGRGPVRYLLRNGSDPHQVIHGRRPSRPWRVRREEIQRDKSLGEGKGPVMDRPKDRSDTPETNGWGPNKDFFECRHHELPAEGKRETVMEWVRRTTSAEYTAAFEAIITSVEAEKVALTTRQSNPEQTMPTRFHNSSFWETSLPALGFPLWARTVTKHVQRRIQ</sequence>
<reference evidence="4 5" key="1">
    <citation type="submission" date="2017-03" db="EMBL/GenBank/DDBJ databases">
        <title>Genomes of endolithic fungi from Antarctica.</title>
        <authorList>
            <person name="Coleine C."/>
            <person name="Masonjones S."/>
            <person name="Stajich J.E."/>
        </authorList>
    </citation>
    <scope>NUCLEOTIDE SEQUENCE [LARGE SCALE GENOMIC DNA]</scope>
    <source>
        <strain evidence="4 5">CCFEE 5311</strain>
    </source>
</reference>